<dbReference type="SUPFAM" id="SSF51182">
    <property type="entry name" value="RmlC-like cupins"/>
    <property type="match status" value="1"/>
</dbReference>
<evidence type="ECO:0000259" key="3">
    <source>
        <dbReference type="PROSITE" id="PS50943"/>
    </source>
</evidence>
<dbReference type="CDD" id="cd00093">
    <property type="entry name" value="HTH_XRE"/>
    <property type="match status" value="1"/>
</dbReference>
<dbReference type="Proteomes" id="UP000596977">
    <property type="component" value="Unassembled WGS sequence"/>
</dbReference>
<dbReference type="InterPro" id="IPR010982">
    <property type="entry name" value="Lambda_DNA-bd_dom_sf"/>
</dbReference>
<feature type="domain" description="HTH cro/C1-type" evidence="3">
    <location>
        <begin position="21"/>
        <end position="75"/>
    </location>
</feature>
<dbReference type="InterPro" id="IPR014710">
    <property type="entry name" value="RmlC-like_jellyroll"/>
</dbReference>
<dbReference type="SUPFAM" id="SSF47413">
    <property type="entry name" value="lambda repressor-like DNA-binding domains"/>
    <property type="match status" value="1"/>
</dbReference>
<dbReference type="InterPro" id="IPR050807">
    <property type="entry name" value="TransReg_Diox_bact_type"/>
</dbReference>
<dbReference type="GO" id="GO:0005829">
    <property type="term" value="C:cytosol"/>
    <property type="evidence" value="ECO:0007669"/>
    <property type="project" value="TreeGrafter"/>
</dbReference>
<evidence type="ECO:0000313" key="4">
    <source>
        <dbReference type="EMBL" id="GGA43965.1"/>
    </source>
</evidence>
<accession>A0A916VWF1</accession>
<dbReference type="GO" id="GO:0003700">
    <property type="term" value="F:DNA-binding transcription factor activity"/>
    <property type="evidence" value="ECO:0007669"/>
    <property type="project" value="TreeGrafter"/>
</dbReference>
<dbReference type="AlphaFoldDB" id="A0A916VWF1"/>
<dbReference type="PANTHER" id="PTHR46797:SF25">
    <property type="entry name" value="TRANSCRIPTIONAL REGULATOR"/>
    <property type="match status" value="1"/>
</dbReference>
<dbReference type="Pfam" id="PF07883">
    <property type="entry name" value="Cupin_2"/>
    <property type="match status" value="1"/>
</dbReference>
<evidence type="ECO:0000256" key="2">
    <source>
        <dbReference type="SAM" id="MobiDB-lite"/>
    </source>
</evidence>
<sequence length="228" mass="24712">MAGPALVKNDPDPRPKIGALIRARRKQQQMTLKALGQASGLSVGYLSQLERDHATPSLATLVQIARTLDVGVDYFIAAPSAKDALTRSNERKTFSVDGSSVIYERLSAEFPGNVLSSFVMTVPPGYVSETVSHEGEELLFVLEGEITQTLDGEVMVMREGDSLHFRGNKPHAWSNHTDKPARLLWSGTLTLFRSLDAAKVLPDAHNKPGGKPAKTSAKSKTTSKEKTS</sequence>
<dbReference type="PROSITE" id="PS50943">
    <property type="entry name" value="HTH_CROC1"/>
    <property type="match status" value="1"/>
</dbReference>
<dbReference type="InterPro" id="IPR001387">
    <property type="entry name" value="Cro/C1-type_HTH"/>
</dbReference>
<dbReference type="GO" id="GO:0003677">
    <property type="term" value="F:DNA binding"/>
    <property type="evidence" value="ECO:0007669"/>
    <property type="project" value="UniProtKB-KW"/>
</dbReference>
<dbReference type="EMBL" id="BMKB01000002">
    <property type="protein sequence ID" value="GGA43965.1"/>
    <property type="molecule type" value="Genomic_DNA"/>
</dbReference>
<proteinExistence type="predicted"/>
<dbReference type="Gene3D" id="1.10.260.40">
    <property type="entry name" value="lambda repressor-like DNA-binding domains"/>
    <property type="match status" value="1"/>
</dbReference>
<feature type="compositionally biased region" description="Low complexity" evidence="2">
    <location>
        <begin position="211"/>
        <end position="220"/>
    </location>
</feature>
<protein>
    <submittedName>
        <fullName evidence="4">XRE family transcriptional regulator</fullName>
    </submittedName>
</protein>
<keyword evidence="1" id="KW-0238">DNA-binding</keyword>
<gene>
    <name evidence="4" type="ORF">GCM10011499_11970</name>
</gene>
<reference evidence="4 5" key="1">
    <citation type="journal article" date="2014" name="Int. J. Syst. Evol. Microbiol.">
        <title>Complete genome sequence of Corynebacterium casei LMG S-19264T (=DSM 44701T), isolated from a smear-ripened cheese.</title>
        <authorList>
            <consortium name="US DOE Joint Genome Institute (JGI-PGF)"/>
            <person name="Walter F."/>
            <person name="Albersmeier A."/>
            <person name="Kalinowski J."/>
            <person name="Ruckert C."/>
        </authorList>
    </citation>
    <scope>NUCLEOTIDE SEQUENCE [LARGE SCALE GENOMIC DNA]</scope>
    <source>
        <strain evidence="4 5">CGMCC 1.15896</strain>
    </source>
</reference>
<dbReference type="InterPro" id="IPR011051">
    <property type="entry name" value="RmlC_Cupin_sf"/>
</dbReference>
<dbReference type="Pfam" id="PF01381">
    <property type="entry name" value="HTH_3"/>
    <property type="match status" value="1"/>
</dbReference>
<keyword evidence="5" id="KW-1185">Reference proteome</keyword>
<name>A0A916VWF1_9HYPH</name>
<dbReference type="InterPro" id="IPR013096">
    <property type="entry name" value="Cupin_2"/>
</dbReference>
<dbReference type="CDD" id="cd02209">
    <property type="entry name" value="cupin_XRE_C"/>
    <property type="match status" value="1"/>
</dbReference>
<dbReference type="PANTHER" id="PTHR46797">
    <property type="entry name" value="HTH-TYPE TRANSCRIPTIONAL REGULATOR"/>
    <property type="match status" value="1"/>
</dbReference>
<comment type="caution">
    <text evidence="4">The sequence shown here is derived from an EMBL/GenBank/DDBJ whole genome shotgun (WGS) entry which is preliminary data.</text>
</comment>
<dbReference type="Gene3D" id="2.60.120.10">
    <property type="entry name" value="Jelly Rolls"/>
    <property type="match status" value="1"/>
</dbReference>
<evidence type="ECO:0000256" key="1">
    <source>
        <dbReference type="ARBA" id="ARBA00023125"/>
    </source>
</evidence>
<dbReference type="SMART" id="SM00530">
    <property type="entry name" value="HTH_XRE"/>
    <property type="match status" value="1"/>
</dbReference>
<organism evidence="4 5">
    <name type="scientific">Pelagibacterium lentulum</name>
    <dbReference type="NCBI Taxonomy" id="2029865"/>
    <lineage>
        <taxon>Bacteria</taxon>
        <taxon>Pseudomonadati</taxon>
        <taxon>Pseudomonadota</taxon>
        <taxon>Alphaproteobacteria</taxon>
        <taxon>Hyphomicrobiales</taxon>
        <taxon>Devosiaceae</taxon>
        <taxon>Pelagibacterium</taxon>
    </lineage>
</organism>
<feature type="region of interest" description="Disordered" evidence="2">
    <location>
        <begin position="202"/>
        <end position="228"/>
    </location>
</feature>
<evidence type="ECO:0000313" key="5">
    <source>
        <dbReference type="Proteomes" id="UP000596977"/>
    </source>
</evidence>